<keyword evidence="3" id="KW-0809">Transit peptide</keyword>
<evidence type="ECO:0000313" key="8">
    <source>
        <dbReference type="EMBL" id="EEB09296.1"/>
    </source>
</evidence>
<dbReference type="Proteomes" id="UP000001744">
    <property type="component" value="Unassembled WGS sequence"/>
</dbReference>
<evidence type="ECO:0000256" key="1">
    <source>
        <dbReference type="ARBA" id="ARBA00004173"/>
    </source>
</evidence>
<dbReference type="Gene3D" id="6.10.250.3440">
    <property type="match status" value="1"/>
</dbReference>
<evidence type="ECO:0000256" key="3">
    <source>
        <dbReference type="ARBA" id="ARBA00022946"/>
    </source>
</evidence>
<keyword evidence="4 8" id="KW-0689">Ribosomal protein</keyword>
<protein>
    <recommendedName>
        <fullName evidence="7">Large ribosomal subunit protein mL40</fullName>
    </recommendedName>
</protein>
<dbReference type="InterPro" id="IPR019192">
    <property type="entry name" value="Ribosomal_mL40"/>
</dbReference>
<evidence type="ECO:0000313" key="10">
    <source>
        <dbReference type="Proteomes" id="UP000001744"/>
    </source>
</evidence>
<dbReference type="InterPro" id="IPR042831">
    <property type="entry name" value="Ribosomal_mL40_fung"/>
</dbReference>
<dbReference type="EMBL" id="KE651168">
    <property type="protein sequence ID" value="EEB09296.1"/>
    <property type="molecule type" value="Genomic_DNA"/>
</dbReference>
<keyword evidence="10" id="KW-1185">Reference proteome</keyword>
<dbReference type="RefSeq" id="XP_002175589.1">
    <property type="nucleotide sequence ID" value="XM_002175553.2"/>
</dbReference>
<evidence type="ECO:0000256" key="4">
    <source>
        <dbReference type="ARBA" id="ARBA00022980"/>
    </source>
</evidence>
<keyword evidence="5" id="KW-0496">Mitochondrion</keyword>
<dbReference type="GO" id="GO:0005739">
    <property type="term" value="C:mitochondrion"/>
    <property type="evidence" value="ECO:0007669"/>
    <property type="project" value="UniProtKB-SubCell"/>
</dbReference>
<comment type="subcellular location">
    <subcellularLocation>
        <location evidence="1">Mitochondrion</location>
    </subcellularLocation>
</comment>
<evidence type="ECO:0000256" key="5">
    <source>
        <dbReference type="ARBA" id="ARBA00023128"/>
    </source>
</evidence>
<proteinExistence type="inferred from homology"/>
<organism evidence="8 10">
    <name type="scientific">Schizosaccharomyces japonicus (strain yFS275 / FY16936)</name>
    <name type="common">Fission yeast</name>
    <dbReference type="NCBI Taxonomy" id="402676"/>
    <lineage>
        <taxon>Eukaryota</taxon>
        <taxon>Fungi</taxon>
        <taxon>Dikarya</taxon>
        <taxon>Ascomycota</taxon>
        <taxon>Taphrinomycotina</taxon>
        <taxon>Schizosaccharomycetes</taxon>
        <taxon>Schizosaccharomycetales</taxon>
        <taxon>Schizosaccharomycetaceae</taxon>
        <taxon>Schizosaccharomyces</taxon>
    </lineage>
</organism>
<dbReference type="HOGENOM" id="CLU_1993925_0_0_1"/>
<evidence type="ECO:0000256" key="7">
    <source>
        <dbReference type="ARBA" id="ARBA00035192"/>
    </source>
</evidence>
<gene>
    <name evidence="9" type="primary">mrpl28</name>
    <name evidence="8" type="ORF">SJAG_04493</name>
</gene>
<dbReference type="STRING" id="402676.B6K6Z2"/>
<dbReference type="GO" id="GO:0032543">
    <property type="term" value="P:mitochondrial translation"/>
    <property type="evidence" value="ECO:0007669"/>
    <property type="project" value="InterPro"/>
</dbReference>
<comment type="similarity">
    <text evidence="2">Belongs to the mitochondrion-specific ribosomal protein mL40 family.</text>
</comment>
<dbReference type="PANTHER" id="PTHR39150:SF1">
    <property type="entry name" value="LARGE RIBOSOMAL SUBUNIT PROTEIN ML40"/>
    <property type="match status" value="1"/>
</dbReference>
<dbReference type="Pfam" id="PF09812">
    <property type="entry name" value="MRP-L28"/>
    <property type="match status" value="1"/>
</dbReference>
<evidence type="ECO:0000256" key="2">
    <source>
        <dbReference type="ARBA" id="ARBA00009360"/>
    </source>
</evidence>
<dbReference type="GO" id="GO:0003735">
    <property type="term" value="F:structural constituent of ribosome"/>
    <property type="evidence" value="ECO:0007669"/>
    <property type="project" value="InterPro"/>
</dbReference>
<dbReference type="OMA" id="DYAYKAP"/>
<evidence type="ECO:0000256" key="6">
    <source>
        <dbReference type="ARBA" id="ARBA00023274"/>
    </source>
</evidence>
<dbReference type="PANTHER" id="PTHR39150">
    <property type="entry name" value="54S RIBOSOMAL PROTEIN L28, MITOCHONDRIAL"/>
    <property type="match status" value="1"/>
</dbReference>
<sequence>MKTPKTDAVFDMLRRILYESPGRKPIPMDTAALRRHEYISLAWNLSRQEKRCQQSLQLRKQYQEMQRSCQELYEISRVLFDKAMAEPKERRFPVDMRIPTETPPRSA</sequence>
<accession>B6K6Z2</accession>
<dbReference type="JaponicusDB" id="SJAG_04493">
    <property type="gene designation" value="mrpl28"/>
</dbReference>
<keyword evidence="6" id="KW-0687">Ribonucleoprotein</keyword>
<dbReference type="GO" id="GO:1990904">
    <property type="term" value="C:ribonucleoprotein complex"/>
    <property type="evidence" value="ECO:0007669"/>
    <property type="project" value="UniProtKB-KW"/>
</dbReference>
<dbReference type="AlphaFoldDB" id="B6K6Z2"/>
<reference evidence="8 10" key="1">
    <citation type="journal article" date="2011" name="Science">
        <title>Comparative functional genomics of the fission yeasts.</title>
        <authorList>
            <person name="Rhind N."/>
            <person name="Chen Z."/>
            <person name="Yassour M."/>
            <person name="Thompson D.A."/>
            <person name="Haas B.J."/>
            <person name="Habib N."/>
            <person name="Wapinski I."/>
            <person name="Roy S."/>
            <person name="Lin M.F."/>
            <person name="Heiman D.I."/>
            <person name="Young S.K."/>
            <person name="Furuya K."/>
            <person name="Guo Y."/>
            <person name="Pidoux A."/>
            <person name="Chen H.M."/>
            <person name="Robbertse B."/>
            <person name="Goldberg J.M."/>
            <person name="Aoki K."/>
            <person name="Bayne E.H."/>
            <person name="Berlin A.M."/>
            <person name="Desjardins C.A."/>
            <person name="Dobbs E."/>
            <person name="Dukaj L."/>
            <person name="Fan L."/>
            <person name="FitzGerald M.G."/>
            <person name="French C."/>
            <person name="Gujja S."/>
            <person name="Hansen K."/>
            <person name="Keifenheim D."/>
            <person name="Levin J.Z."/>
            <person name="Mosher R.A."/>
            <person name="Mueller C.A."/>
            <person name="Pfiffner J."/>
            <person name="Priest M."/>
            <person name="Russ C."/>
            <person name="Smialowska A."/>
            <person name="Swoboda P."/>
            <person name="Sykes S.M."/>
            <person name="Vaughn M."/>
            <person name="Vengrova S."/>
            <person name="Yoder R."/>
            <person name="Zeng Q."/>
            <person name="Allshire R."/>
            <person name="Baulcombe D."/>
            <person name="Birren B.W."/>
            <person name="Brown W."/>
            <person name="Ekwall K."/>
            <person name="Kellis M."/>
            <person name="Leatherwood J."/>
            <person name="Levin H."/>
            <person name="Margalit H."/>
            <person name="Martienssen R."/>
            <person name="Nieduszynski C.A."/>
            <person name="Spatafora J.W."/>
            <person name="Friedman N."/>
            <person name="Dalgaard J.Z."/>
            <person name="Baumann P."/>
            <person name="Niki H."/>
            <person name="Regev A."/>
            <person name="Nusbaum C."/>
        </authorList>
    </citation>
    <scope>NUCLEOTIDE SEQUENCE [LARGE SCALE GENOMIC DNA]</scope>
    <source>
        <strain evidence="10">yFS275 / FY16936</strain>
    </source>
</reference>
<name>B6K6Z2_SCHJY</name>
<dbReference type="eggNOG" id="KOG4778">
    <property type="taxonomic scope" value="Eukaryota"/>
</dbReference>
<evidence type="ECO:0000313" key="9">
    <source>
        <dbReference type="JaponicusDB" id="SJAG_04493"/>
    </source>
</evidence>
<dbReference type="VEuPathDB" id="FungiDB:SJAG_04493"/>
<dbReference type="GeneID" id="7051852"/>
<dbReference type="GO" id="GO:0005840">
    <property type="term" value="C:ribosome"/>
    <property type="evidence" value="ECO:0007669"/>
    <property type="project" value="UniProtKB-KW"/>
</dbReference>